<dbReference type="PANTHER" id="PTHR43420">
    <property type="entry name" value="ACETYLTRANSFERASE"/>
    <property type="match status" value="1"/>
</dbReference>
<dbReference type="Pfam" id="PF00583">
    <property type="entry name" value="Acetyltransf_1"/>
    <property type="match status" value="1"/>
</dbReference>
<organism evidence="4 5">
    <name type="scientific">Amphibacillus marinus</name>
    <dbReference type="NCBI Taxonomy" id="872970"/>
    <lineage>
        <taxon>Bacteria</taxon>
        <taxon>Bacillati</taxon>
        <taxon>Bacillota</taxon>
        <taxon>Bacilli</taxon>
        <taxon>Bacillales</taxon>
        <taxon>Bacillaceae</taxon>
        <taxon>Amphibacillus</taxon>
    </lineage>
</organism>
<keyword evidence="4" id="KW-0689">Ribosomal protein</keyword>
<dbReference type="CDD" id="cd04301">
    <property type="entry name" value="NAT_SF"/>
    <property type="match status" value="1"/>
</dbReference>
<dbReference type="Pfam" id="PF13673">
    <property type="entry name" value="Acetyltransf_10"/>
    <property type="match status" value="1"/>
</dbReference>
<evidence type="ECO:0000259" key="3">
    <source>
        <dbReference type="PROSITE" id="PS51186"/>
    </source>
</evidence>
<dbReference type="SUPFAM" id="SSF55729">
    <property type="entry name" value="Acyl-CoA N-acyltransferases (Nat)"/>
    <property type="match status" value="2"/>
</dbReference>
<evidence type="ECO:0000313" key="5">
    <source>
        <dbReference type="Proteomes" id="UP000199300"/>
    </source>
</evidence>
<dbReference type="Gene3D" id="3.40.630.30">
    <property type="match status" value="2"/>
</dbReference>
<dbReference type="InterPro" id="IPR016181">
    <property type="entry name" value="Acyl_CoA_acyltransferase"/>
</dbReference>
<dbReference type="AlphaFoldDB" id="A0A1H8LR87"/>
<accession>A0A1H8LR87</accession>
<keyword evidence="2" id="KW-0012">Acyltransferase</keyword>
<dbReference type="GO" id="GO:0016747">
    <property type="term" value="F:acyltransferase activity, transferring groups other than amino-acyl groups"/>
    <property type="evidence" value="ECO:0007669"/>
    <property type="project" value="InterPro"/>
</dbReference>
<evidence type="ECO:0000256" key="1">
    <source>
        <dbReference type="ARBA" id="ARBA00022679"/>
    </source>
</evidence>
<feature type="domain" description="N-acetyltransferase" evidence="3">
    <location>
        <begin position="158"/>
        <end position="282"/>
    </location>
</feature>
<dbReference type="InterPro" id="IPR050680">
    <property type="entry name" value="YpeA/RimI_acetyltransf"/>
</dbReference>
<keyword evidence="5" id="KW-1185">Reference proteome</keyword>
<dbReference type="PANTHER" id="PTHR43420:SF44">
    <property type="entry name" value="ACETYLTRANSFERASE YPEA"/>
    <property type="match status" value="1"/>
</dbReference>
<dbReference type="EMBL" id="FODJ01000003">
    <property type="protein sequence ID" value="SEO07631.1"/>
    <property type="molecule type" value="Genomic_DNA"/>
</dbReference>
<dbReference type="STRING" id="872970.SAMN04488134_103297"/>
<evidence type="ECO:0000313" key="4">
    <source>
        <dbReference type="EMBL" id="SEO07631.1"/>
    </source>
</evidence>
<protein>
    <submittedName>
        <fullName evidence="4">Ribosomal protein S18 acetylase RimI</fullName>
    </submittedName>
</protein>
<keyword evidence="4" id="KW-0687">Ribonucleoprotein</keyword>
<dbReference type="Proteomes" id="UP000199300">
    <property type="component" value="Unassembled WGS sequence"/>
</dbReference>
<keyword evidence="1" id="KW-0808">Transferase</keyword>
<sequence length="282" mass="32165">MEIRTLERIKLDALCDCFNLAFSDYVVPLQMTTEQLERKFKLARVELSLSFCAVDNDQLVAFVLHGVDWIENKKTLFNAGTGVIPTYRGQRLVEKIYQFAQPHMLKNQVQHYQLEVIQSNQKAIRAYQKVGYQITRELVCFKGEIKQTQVLADLSIVIEQRPIPTLPFKELAAYVDCNPAWEQSFAAIKQNPEGLTAFVVRVNDQLAGYLIVHKGKGSIVQFAVDPQQRKQGLATRLFNELSKHSATVSIVNVDKRATAVIEFLTKIGLEPFVEQYKMELEV</sequence>
<dbReference type="InterPro" id="IPR000182">
    <property type="entry name" value="GNAT_dom"/>
</dbReference>
<evidence type="ECO:0000256" key="2">
    <source>
        <dbReference type="ARBA" id="ARBA00023315"/>
    </source>
</evidence>
<dbReference type="PROSITE" id="PS51186">
    <property type="entry name" value="GNAT"/>
    <property type="match status" value="2"/>
</dbReference>
<feature type="domain" description="N-acetyltransferase" evidence="3">
    <location>
        <begin position="1"/>
        <end position="157"/>
    </location>
</feature>
<gene>
    <name evidence="4" type="ORF">SAMN04488134_103297</name>
</gene>
<dbReference type="GO" id="GO:0005840">
    <property type="term" value="C:ribosome"/>
    <property type="evidence" value="ECO:0007669"/>
    <property type="project" value="UniProtKB-KW"/>
</dbReference>
<reference evidence="4 5" key="1">
    <citation type="submission" date="2016-10" db="EMBL/GenBank/DDBJ databases">
        <authorList>
            <person name="de Groot N.N."/>
        </authorList>
    </citation>
    <scope>NUCLEOTIDE SEQUENCE [LARGE SCALE GENOMIC DNA]</scope>
    <source>
        <strain evidence="4 5">CGMCC 1.10434</strain>
    </source>
</reference>
<name>A0A1H8LR87_9BACI</name>
<proteinExistence type="predicted"/>
<dbReference type="RefSeq" id="WP_177178241.1">
    <property type="nucleotide sequence ID" value="NZ_FODJ01000003.1"/>
</dbReference>